<keyword evidence="1" id="KW-0732">Signal</keyword>
<protein>
    <submittedName>
        <fullName evidence="2">Uncharacterized protein</fullName>
    </submittedName>
</protein>
<dbReference type="GeneID" id="49970859"/>
<evidence type="ECO:0000313" key="3">
    <source>
        <dbReference type="Proteomes" id="UP000004457"/>
    </source>
</evidence>
<evidence type="ECO:0000313" key="2">
    <source>
        <dbReference type="EMBL" id="EEG34007.1"/>
    </source>
</evidence>
<dbReference type="EMBL" id="ACEN01000022">
    <property type="protein sequence ID" value="EEG34007.1"/>
    <property type="molecule type" value="Genomic_DNA"/>
</dbReference>
<reference evidence="2 3" key="1">
    <citation type="submission" date="2009-01" db="EMBL/GenBank/DDBJ databases">
        <authorList>
            <person name="Fulton L."/>
            <person name="Clifton S."/>
            <person name="Chinwalla A.T."/>
            <person name="Mitreva M."/>
            <person name="Sodergren E."/>
            <person name="Weinstock G."/>
            <person name="Clifton S."/>
            <person name="Dooling D.J."/>
            <person name="Fulton B."/>
            <person name="Minx P."/>
            <person name="Pepin K.H."/>
            <person name="Johnson M."/>
            <person name="Bhonagiri V."/>
            <person name="Nash W.E."/>
            <person name="Mardis E.R."/>
            <person name="Wilson R.K."/>
        </authorList>
    </citation>
    <scope>NUCLEOTIDE SEQUENCE [LARGE SCALE GENOMIC DNA]</scope>
    <source>
        <strain evidence="2 3">NRL30031/H210</strain>
    </source>
</reference>
<evidence type="ECO:0000256" key="1">
    <source>
        <dbReference type="SAM" id="SignalP"/>
    </source>
</evidence>
<comment type="caution">
    <text evidence="2">The sequence shown here is derived from an EMBL/GenBank/DDBJ whole genome shotgun (WGS) entry which is preliminary data.</text>
</comment>
<proteinExistence type="predicted"/>
<dbReference type="Proteomes" id="UP000004457">
    <property type="component" value="Unassembled WGS sequence"/>
</dbReference>
<sequence>MLKKVILAVSLALAVTPVLAKSHRPAPLYKEWHTKNKPQNTVVYKKGQWMYCTQGKGCVPEKRYELGELPGGINHHVHPWTDAEYRKIGTDEKWRIKIGEK</sequence>
<feature type="chain" id="PRO_5002897937" evidence="1">
    <location>
        <begin position="21"/>
        <end position="101"/>
    </location>
</feature>
<name>C0ELR3_NEIFL</name>
<keyword evidence="3" id="KW-1185">Reference proteome</keyword>
<gene>
    <name evidence="2" type="ORF">NEIFLAOT_00875</name>
</gene>
<accession>C0ELR3</accession>
<dbReference type="RefSeq" id="WP_004464366.1">
    <property type="nucleotide sequence ID" value="NZ_ACEN01000022.1"/>
</dbReference>
<dbReference type="AlphaFoldDB" id="C0ELR3"/>
<organism evidence="2 3">
    <name type="scientific">Neisseria flavescens NRL30031/H210</name>
    <dbReference type="NCBI Taxonomy" id="546264"/>
    <lineage>
        <taxon>Bacteria</taxon>
        <taxon>Pseudomonadati</taxon>
        <taxon>Pseudomonadota</taxon>
        <taxon>Betaproteobacteria</taxon>
        <taxon>Neisseriales</taxon>
        <taxon>Neisseriaceae</taxon>
        <taxon>Neisseria</taxon>
    </lineage>
</organism>
<feature type="signal peptide" evidence="1">
    <location>
        <begin position="1"/>
        <end position="20"/>
    </location>
</feature>